<reference evidence="1" key="1">
    <citation type="submission" date="2021-05" db="EMBL/GenBank/DDBJ databases">
        <authorList>
            <person name="Scholz U."/>
            <person name="Mascher M."/>
            <person name="Fiebig A."/>
        </authorList>
    </citation>
    <scope>NUCLEOTIDE SEQUENCE [LARGE SCALE GENOMIC DNA]</scope>
</reference>
<dbReference type="Proteomes" id="UP001732700">
    <property type="component" value="Chromosome 1D"/>
</dbReference>
<organism evidence="1 2">
    <name type="scientific">Avena sativa</name>
    <name type="common">Oat</name>
    <dbReference type="NCBI Taxonomy" id="4498"/>
    <lineage>
        <taxon>Eukaryota</taxon>
        <taxon>Viridiplantae</taxon>
        <taxon>Streptophyta</taxon>
        <taxon>Embryophyta</taxon>
        <taxon>Tracheophyta</taxon>
        <taxon>Spermatophyta</taxon>
        <taxon>Magnoliopsida</taxon>
        <taxon>Liliopsida</taxon>
        <taxon>Poales</taxon>
        <taxon>Poaceae</taxon>
        <taxon>BOP clade</taxon>
        <taxon>Pooideae</taxon>
        <taxon>Poodae</taxon>
        <taxon>Poeae</taxon>
        <taxon>Poeae Chloroplast Group 1 (Aveneae type)</taxon>
        <taxon>Aveninae</taxon>
        <taxon>Avena</taxon>
    </lineage>
</organism>
<sequence length="627" mass="67117">MENAAAFAASGVAVGLAMFPVQGYPGGGMRVLVVEEDPAYLATLTQTLQSQGYQVTAKTSPGEGLRTLQENPEGFDLVMTVVRTQMPGVDGFELLRHAAERCPVVMFSNFEPTATMMKVRDVVFLTKPMREEEVRDVWQRVIRRGLSADSGASVAVPVPDTRSSDVVVRQDGTAARKRGAARLDDSGEGASGGSSQRRRNRGRTTKRTRSNSPLDPDVHAAVVTAAEQLRGTEDYCARGIRGLLEVQGVQLTMDKVERHMEKYRGECLTDDLLAMPMASPSHSDIWKKNYSTSESSGLYMGPQVAANINQTNLLSNGASPLGNESYRASHVGHLYNNGNHHGDANGNCRGKYGNGYDYQYGNGNFNDNATANGYDCQNGNGLLATGSMVNASLPSNPARQVHQATPEGYGNGLGGLSASGNMVPSNYLAQPVQHAMPTNSMTHTMDNPNPTEQQEFPRISQLRYDSITGGISMSPWPAVTVDDGEGEELLRSYLQGQGDNEVMVIQSTAPADMTKGIHGDAAAGQISPPQPQNLTDPLSPVSTDESGTADTSGGSDVATEGNGDCEISFDELEKFLASREYLELDNGTAGTLGGSGVVTDGIVDRGLSADELEKLLASREYMDWVQW</sequence>
<proteinExistence type="predicted"/>
<keyword evidence="2" id="KW-1185">Reference proteome</keyword>
<reference evidence="1" key="2">
    <citation type="submission" date="2025-09" db="UniProtKB">
        <authorList>
            <consortium name="EnsemblPlants"/>
        </authorList>
    </citation>
    <scope>IDENTIFICATION</scope>
</reference>
<protein>
    <submittedName>
        <fullName evidence="1">Uncharacterized protein</fullName>
    </submittedName>
</protein>
<accession>A0ACD5U403</accession>
<name>A0ACD5U403_AVESA</name>
<evidence type="ECO:0000313" key="2">
    <source>
        <dbReference type="Proteomes" id="UP001732700"/>
    </source>
</evidence>
<evidence type="ECO:0000313" key="1">
    <source>
        <dbReference type="EnsemblPlants" id="AVESA.00010b.r2.1DG0171850.1.CDS"/>
    </source>
</evidence>
<dbReference type="EnsemblPlants" id="AVESA.00010b.r2.1DG0171850.1">
    <property type="protein sequence ID" value="AVESA.00010b.r2.1DG0171850.1.CDS"/>
    <property type="gene ID" value="AVESA.00010b.r2.1DG0171850"/>
</dbReference>